<reference evidence="1 2" key="1">
    <citation type="submission" date="2023-03" db="EMBL/GenBank/DDBJ databases">
        <title>Thalassotalea loyana LMG 22536T draft genome sequence.</title>
        <authorList>
            <person name="Sawabe T."/>
        </authorList>
    </citation>
    <scope>NUCLEOTIDE SEQUENCE [LARGE SCALE GENOMIC DNA]</scope>
    <source>
        <strain evidence="1 2">LMG 22536</strain>
    </source>
</reference>
<gene>
    <name evidence="1" type="ORF">tloyanaT_34680</name>
</gene>
<dbReference type="Proteomes" id="UP001157134">
    <property type="component" value="Unassembled WGS sequence"/>
</dbReference>
<name>A0ABQ6HI32_9GAMM</name>
<evidence type="ECO:0008006" key="3">
    <source>
        <dbReference type="Google" id="ProtNLM"/>
    </source>
</evidence>
<evidence type="ECO:0000313" key="2">
    <source>
        <dbReference type="Proteomes" id="UP001157134"/>
    </source>
</evidence>
<dbReference type="Gene3D" id="1.25.40.10">
    <property type="entry name" value="Tetratricopeptide repeat domain"/>
    <property type="match status" value="1"/>
</dbReference>
<dbReference type="InterPro" id="IPR011990">
    <property type="entry name" value="TPR-like_helical_dom_sf"/>
</dbReference>
<evidence type="ECO:0000313" key="1">
    <source>
        <dbReference type="EMBL" id="GLX87215.1"/>
    </source>
</evidence>
<sequence length="144" mass="16427">MDTMQWQSLLQLGNDSYNDNQWQQAEFFYSEAYDLLAYGYRNNPVCEETMIAWVCTCHNLSALYEQMGNTSLSLRFLTVPHEYLQDVSQTDNAPNDIKLLAIKGLSLTLPALLTFAKKHPICEDCLKTLEGQALIMTEDIGQLH</sequence>
<dbReference type="RefSeq" id="WP_284301047.1">
    <property type="nucleotide sequence ID" value="NZ_BSSV01000009.1"/>
</dbReference>
<organism evidence="1 2">
    <name type="scientific">Thalassotalea loyana</name>
    <dbReference type="NCBI Taxonomy" id="280483"/>
    <lineage>
        <taxon>Bacteria</taxon>
        <taxon>Pseudomonadati</taxon>
        <taxon>Pseudomonadota</taxon>
        <taxon>Gammaproteobacteria</taxon>
        <taxon>Alteromonadales</taxon>
        <taxon>Colwelliaceae</taxon>
        <taxon>Thalassotalea</taxon>
    </lineage>
</organism>
<dbReference type="EMBL" id="BSSV01000009">
    <property type="protein sequence ID" value="GLX87215.1"/>
    <property type="molecule type" value="Genomic_DNA"/>
</dbReference>
<protein>
    <recommendedName>
        <fullName evidence="3">DUF2753 family protein</fullName>
    </recommendedName>
</protein>
<keyword evidence="2" id="KW-1185">Reference proteome</keyword>
<proteinExistence type="predicted"/>
<accession>A0ABQ6HI32</accession>
<comment type="caution">
    <text evidence="1">The sequence shown here is derived from an EMBL/GenBank/DDBJ whole genome shotgun (WGS) entry which is preliminary data.</text>
</comment>
<dbReference type="SUPFAM" id="SSF48452">
    <property type="entry name" value="TPR-like"/>
    <property type="match status" value="1"/>
</dbReference>